<feature type="transmembrane region" description="Helical" evidence="1">
    <location>
        <begin position="6"/>
        <end position="26"/>
    </location>
</feature>
<organism evidence="2 3">
    <name type="scientific">Hypsibius exemplaris</name>
    <name type="common">Freshwater tardigrade</name>
    <dbReference type="NCBI Taxonomy" id="2072580"/>
    <lineage>
        <taxon>Eukaryota</taxon>
        <taxon>Metazoa</taxon>
        <taxon>Ecdysozoa</taxon>
        <taxon>Tardigrada</taxon>
        <taxon>Eutardigrada</taxon>
        <taxon>Parachela</taxon>
        <taxon>Hypsibioidea</taxon>
        <taxon>Hypsibiidae</taxon>
        <taxon>Hypsibius</taxon>
    </lineage>
</organism>
<sequence length="143" mass="15947">MNPTHLLALFLSVVLGIVTVAWYNVLDLRRWASGSARRDIYPLRFPGPDSPQEEAFVINPLGQGRDFLAPPEGRKRGQSPCYAGNTRENNNCAEIATGFQIYNIRRLLEMNPHLNCDDIVPGATQILVRADAGCGSPCYREWC</sequence>
<name>A0A9X6RMD0_HYPEX</name>
<dbReference type="EMBL" id="MTYJ01000273">
    <property type="protein sequence ID" value="OWA52536.1"/>
    <property type="molecule type" value="Genomic_DNA"/>
</dbReference>
<evidence type="ECO:0000313" key="2">
    <source>
        <dbReference type="EMBL" id="OWA52536.1"/>
    </source>
</evidence>
<dbReference type="Proteomes" id="UP000192578">
    <property type="component" value="Unassembled WGS sequence"/>
</dbReference>
<keyword evidence="1" id="KW-1133">Transmembrane helix</keyword>
<keyword evidence="3" id="KW-1185">Reference proteome</keyword>
<protein>
    <recommendedName>
        <fullName evidence="4">LysM domain-containing protein</fullName>
    </recommendedName>
</protein>
<keyword evidence="1" id="KW-0472">Membrane</keyword>
<reference evidence="3" key="1">
    <citation type="submission" date="2017-01" db="EMBL/GenBank/DDBJ databases">
        <title>Comparative genomics of anhydrobiosis in the tardigrade Hypsibius dujardini.</title>
        <authorList>
            <person name="Yoshida Y."/>
            <person name="Koutsovoulos G."/>
            <person name="Laetsch D."/>
            <person name="Stevens L."/>
            <person name="Kumar S."/>
            <person name="Horikawa D."/>
            <person name="Ishino K."/>
            <person name="Komine S."/>
            <person name="Tomita M."/>
            <person name="Blaxter M."/>
            <person name="Arakawa K."/>
        </authorList>
    </citation>
    <scope>NUCLEOTIDE SEQUENCE [LARGE SCALE GENOMIC DNA]</scope>
    <source>
        <strain evidence="3">Z151</strain>
    </source>
</reference>
<accession>A0A9X6RMD0</accession>
<keyword evidence="1" id="KW-0812">Transmembrane</keyword>
<evidence type="ECO:0008006" key="4">
    <source>
        <dbReference type="Google" id="ProtNLM"/>
    </source>
</evidence>
<comment type="caution">
    <text evidence="2">The sequence shown here is derived from an EMBL/GenBank/DDBJ whole genome shotgun (WGS) entry which is preliminary data.</text>
</comment>
<evidence type="ECO:0000313" key="3">
    <source>
        <dbReference type="Proteomes" id="UP000192578"/>
    </source>
</evidence>
<gene>
    <name evidence="2" type="ORF">BV898_16988</name>
</gene>
<evidence type="ECO:0000256" key="1">
    <source>
        <dbReference type="SAM" id="Phobius"/>
    </source>
</evidence>
<dbReference type="AlphaFoldDB" id="A0A9X6RMD0"/>
<proteinExistence type="predicted"/>